<feature type="domain" description="Cytosolic endo-beta-N-acetylglucosaminidase TIM barrel" evidence="1">
    <location>
        <begin position="68"/>
        <end position="405"/>
    </location>
</feature>
<evidence type="ECO:0000259" key="1">
    <source>
        <dbReference type="Pfam" id="PF03644"/>
    </source>
</evidence>
<sequence>MPLNPASSAKPPDPSYFVSLHELDKWEESRPQPLDGVLKYEPRLSTNDASTNGQLLVCHDYKGGYKEEPYDLSYTFNFWSSCNIFVYFAHHRVTIPPPGWVNAAHRQGVKMLGTLIFEDSGEKDCLQLLVGKLPTSTSGPAAQPPPSSRASLPVSPHYARLLARLAAQRGFDGYLLNFECPLRGGPEQTRALATWIAILRNELIRAVGPHAHVSWYDSVVTTGHLAWQDRLNAHNVPFFLPADSFFTNYTWRPHAPAATAAYFLSLDPPLVQGKTLRDIYVGVDVWGRGQHGGGGLACFRALEHIAPSELGLSAAVFGQAWSWESQQDDPGWSWAVWWARERLLWAGASHNGLIDLPEAPRREGEPECPHGRFRPVGEFFKRSAPPNPARLPLHTTFCPGVGEAWFVEGRRASGAARMPWTDVDKQTSLGVVWPRPRVAWEDAEKGEEGLPAATADVTFDDAWNAGSALQVELVFPASEAEDAAYRCVWVPVQPLSLTPGHAYQVAVVYKVLTSLDAAPDLEIGVAVKATDGTDVTAEPIGEETLQHGWTRLRLAVSVSTVCSAEAGLVVALVAEDTSQPLDVTIIFGQLNVCLQKPASSASSTPTVLWVDYAPLTMADNSPSDDTAVLTWETAAALPYASFIPPISPEDPRPAWAPQARSPDFLYFNIYVQYYADGATAGPPDSAQWIGTTGMDGTKHSFTLAKEKVRTLAGGAPMARFYVQGVTDDGEVGGWDQCAYVEVAVA</sequence>
<accession>A0A550CV89</accession>
<dbReference type="AlphaFoldDB" id="A0A550CV89"/>
<dbReference type="STRING" id="97359.A0A550CV89"/>
<evidence type="ECO:0000313" key="2">
    <source>
        <dbReference type="EMBL" id="TRM68699.1"/>
    </source>
</evidence>
<dbReference type="InterPro" id="IPR032979">
    <property type="entry name" value="ENGase"/>
</dbReference>
<dbReference type="Gene3D" id="2.60.120.260">
    <property type="entry name" value="Galactose-binding domain-like"/>
    <property type="match status" value="1"/>
</dbReference>
<dbReference type="PANTHER" id="PTHR13246">
    <property type="entry name" value="ENDO BETA N-ACETYLGLUCOSAMINIDASE"/>
    <property type="match status" value="1"/>
</dbReference>
<evidence type="ECO:0000313" key="3">
    <source>
        <dbReference type="Proteomes" id="UP000320762"/>
    </source>
</evidence>
<dbReference type="EMBL" id="VDMD01000002">
    <property type="protein sequence ID" value="TRM68699.1"/>
    <property type="molecule type" value="Genomic_DNA"/>
</dbReference>
<organism evidence="2 3">
    <name type="scientific">Schizophyllum amplum</name>
    <dbReference type="NCBI Taxonomy" id="97359"/>
    <lineage>
        <taxon>Eukaryota</taxon>
        <taxon>Fungi</taxon>
        <taxon>Dikarya</taxon>
        <taxon>Basidiomycota</taxon>
        <taxon>Agaricomycotina</taxon>
        <taxon>Agaricomycetes</taxon>
        <taxon>Agaricomycetidae</taxon>
        <taxon>Agaricales</taxon>
        <taxon>Schizophyllaceae</taxon>
        <taxon>Schizophyllum</taxon>
    </lineage>
</organism>
<protein>
    <submittedName>
        <fullName evidence="2">Glycoside hydrolase family 85 protein</fullName>
    </submittedName>
</protein>
<dbReference type="Pfam" id="PF03644">
    <property type="entry name" value="Glyco_hydro_85"/>
    <property type="match status" value="1"/>
</dbReference>
<keyword evidence="3" id="KW-1185">Reference proteome</keyword>
<dbReference type="InterPro" id="IPR005201">
    <property type="entry name" value="TIM_ENGase"/>
</dbReference>
<gene>
    <name evidence="2" type="ORF">BD626DRAFT_482504</name>
</gene>
<dbReference type="Gene3D" id="3.20.20.80">
    <property type="entry name" value="Glycosidases"/>
    <property type="match status" value="1"/>
</dbReference>
<name>A0A550CV89_9AGAR</name>
<dbReference type="PANTHER" id="PTHR13246:SF1">
    <property type="entry name" value="CYTOSOLIC ENDO-BETA-N-ACETYLGLUCOSAMINIDASE"/>
    <property type="match status" value="1"/>
</dbReference>
<dbReference type="Proteomes" id="UP000320762">
    <property type="component" value="Unassembled WGS sequence"/>
</dbReference>
<reference evidence="2 3" key="1">
    <citation type="journal article" date="2019" name="New Phytol.">
        <title>Comparative genomics reveals unique wood-decay strategies and fruiting body development in the Schizophyllaceae.</title>
        <authorList>
            <person name="Almasi E."/>
            <person name="Sahu N."/>
            <person name="Krizsan K."/>
            <person name="Balint B."/>
            <person name="Kovacs G.M."/>
            <person name="Kiss B."/>
            <person name="Cseklye J."/>
            <person name="Drula E."/>
            <person name="Henrissat B."/>
            <person name="Nagy I."/>
            <person name="Chovatia M."/>
            <person name="Adam C."/>
            <person name="LaButti K."/>
            <person name="Lipzen A."/>
            <person name="Riley R."/>
            <person name="Grigoriev I.V."/>
            <person name="Nagy L.G."/>
        </authorList>
    </citation>
    <scope>NUCLEOTIDE SEQUENCE [LARGE SCALE GENOMIC DNA]</scope>
    <source>
        <strain evidence="2 3">NL-1724</strain>
    </source>
</reference>
<keyword evidence="2" id="KW-0378">Hydrolase</keyword>
<proteinExistence type="predicted"/>
<dbReference type="GO" id="GO:0005829">
    <property type="term" value="C:cytosol"/>
    <property type="evidence" value="ECO:0007669"/>
    <property type="project" value="UniProtKB-SubCell"/>
</dbReference>
<dbReference type="OrthoDB" id="284473at2759"/>
<dbReference type="GO" id="GO:0033925">
    <property type="term" value="F:mannosyl-glycoprotein endo-beta-N-acetylglucosaminidase activity"/>
    <property type="evidence" value="ECO:0007669"/>
    <property type="project" value="UniProtKB-EC"/>
</dbReference>
<comment type="caution">
    <text evidence="2">The sequence shown here is derived from an EMBL/GenBank/DDBJ whole genome shotgun (WGS) entry which is preliminary data.</text>
</comment>